<keyword evidence="1" id="KW-0175">Coiled coil</keyword>
<dbReference type="EMBL" id="UHIO01000001">
    <property type="protein sequence ID" value="SUP42292.1"/>
    <property type="molecule type" value="Genomic_DNA"/>
</dbReference>
<dbReference type="Proteomes" id="UP000255367">
    <property type="component" value="Unassembled WGS sequence"/>
</dbReference>
<organism evidence="2 3">
    <name type="scientific">Veillonella criceti</name>
    <dbReference type="NCBI Taxonomy" id="103891"/>
    <lineage>
        <taxon>Bacteria</taxon>
        <taxon>Bacillati</taxon>
        <taxon>Bacillota</taxon>
        <taxon>Negativicutes</taxon>
        <taxon>Veillonellales</taxon>
        <taxon>Veillonellaceae</taxon>
        <taxon>Veillonella</taxon>
    </lineage>
</organism>
<dbReference type="RefSeq" id="WP_172460553.1">
    <property type="nucleotide sequence ID" value="NZ_UHIO01000001.1"/>
</dbReference>
<evidence type="ECO:0000313" key="2">
    <source>
        <dbReference type="EMBL" id="SUP42292.1"/>
    </source>
</evidence>
<proteinExistence type="predicted"/>
<accession>A0A380NJP5</accession>
<feature type="coiled-coil region" evidence="1">
    <location>
        <begin position="14"/>
        <end position="48"/>
    </location>
</feature>
<keyword evidence="3" id="KW-1185">Reference proteome</keyword>
<dbReference type="AlphaFoldDB" id="A0A380NJP5"/>
<protein>
    <submittedName>
        <fullName evidence="2">Uncharacterized protein</fullName>
    </submittedName>
</protein>
<sequence length="56" mass="6487">MTLNETKAKVRGHMDKAYAELKLASDLIDEYRDNGGQLDRDLKELERDVFMAMVEL</sequence>
<reference evidence="2 3" key="1">
    <citation type="submission" date="2018-06" db="EMBL/GenBank/DDBJ databases">
        <authorList>
            <consortium name="Pathogen Informatics"/>
            <person name="Doyle S."/>
        </authorList>
    </citation>
    <scope>NUCLEOTIDE SEQUENCE [LARGE SCALE GENOMIC DNA]</scope>
    <source>
        <strain evidence="2 3">NCTC12020</strain>
    </source>
</reference>
<evidence type="ECO:0000313" key="3">
    <source>
        <dbReference type="Proteomes" id="UP000255367"/>
    </source>
</evidence>
<name>A0A380NJP5_9FIRM</name>
<evidence type="ECO:0000256" key="1">
    <source>
        <dbReference type="SAM" id="Coils"/>
    </source>
</evidence>
<gene>
    <name evidence="2" type="ORF">NCTC12020_00848</name>
</gene>